<evidence type="ECO:0000313" key="5">
    <source>
        <dbReference type="EMBL" id="CAF0850600.1"/>
    </source>
</evidence>
<dbReference type="Proteomes" id="UP000663877">
    <property type="component" value="Unassembled WGS sequence"/>
</dbReference>
<dbReference type="InterPro" id="IPR003609">
    <property type="entry name" value="Pan_app"/>
</dbReference>
<dbReference type="EMBL" id="CAJNOM010000029">
    <property type="protein sequence ID" value="CAF0850600.1"/>
    <property type="molecule type" value="Genomic_DNA"/>
</dbReference>
<evidence type="ECO:0000256" key="3">
    <source>
        <dbReference type="SAM" id="SignalP"/>
    </source>
</evidence>
<dbReference type="InterPro" id="IPR036383">
    <property type="entry name" value="TSP1_rpt_sf"/>
</dbReference>
<dbReference type="SUPFAM" id="SSF82895">
    <property type="entry name" value="TSP-1 type 1 repeat"/>
    <property type="match status" value="3"/>
</dbReference>
<evidence type="ECO:0000313" key="7">
    <source>
        <dbReference type="EMBL" id="CAF0946184.1"/>
    </source>
</evidence>
<dbReference type="Pfam" id="PF00090">
    <property type="entry name" value="TSP_1"/>
    <property type="match status" value="3"/>
</dbReference>
<dbReference type="PANTHER" id="PTHR22906">
    <property type="entry name" value="PROPERDIN"/>
    <property type="match status" value="1"/>
</dbReference>
<comment type="caution">
    <text evidence="6">The sequence shown here is derived from an EMBL/GenBank/DDBJ whole genome shotgun (WGS) entry which is preliminary data.</text>
</comment>
<reference evidence="6" key="1">
    <citation type="submission" date="2021-02" db="EMBL/GenBank/DDBJ databases">
        <authorList>
            <person name="Nowell W R."/>
        </authorList>
    </citation>
    <scope>NUCLEOTIDE SEQUENCE</scope>
</reference>
<organism evidence="6 8">
    <name type="scientific">Adineta steineri</name>
    <dbReference type="NCBI Taxonomy" id="433720"/>
    <lineage>
        <taxon>Eukaryota</taxon>
        <taxon>Metazoa</taxon>
        <taxon>Spiralia</taxon>
        <taxon>Gnathifera</taxon>
        <taxon>Rotifera</taxon>
        <taxon>Eurotatoria</taxon>
        <taxon>Bdelloidea</taxon>
        <taxon>Adinetida</taxon>
        <taxon>Adinetidae</taxon>
        <taxon>Adineta</taxon>
    </lineage>
</organism>
<dbReference type="Gene3D" id="2.20.100.10">
    <property type="entry name" value="Thrombospondin type-1 (TSP1) repeat"/>
    <property type="match status" value="3"/>
</dbReference>
<feature type="domain" description="Apple" evidence="4">
    <location>
        <begin position="31"/>
        <end position="110"/>
    </location>
</feature>
<proteinExistence type="predicted"/>
<keyword evidence="3" id="KW-0732">Signal</keyword>
<protein>
    <recommendedName>
        <fullName evidence="4">Apple domain-containing protein</fullName>
    </recommendedName>
</protein>
<gene>
    <name evidence="7" type="ORF">BJG266_LOCUS12942</name>
    <name evidence="5" type="ORF">QVE165_LOCUS6814</name>
    <name evidence="6" type="ORF">QVE165_LOCUS7011</name>
</gene>
<feature type="chain" id="PRO_5035598538" description="Apple domain-containing protein" evidence="3">
    <location>
        <begin position="24"/>
        <end position="433"/>
    </location>
</feature>
<keyword evidence="8" id="KW-1185">Reference proteome</keyword>
<dbReference type="EMBL" id="CAJNOM010000030">
    <property type="protein sequence ID" value="CAF0854348.1"/>
    <property type="molecule type" value="Genomic_DNA"/>
</dbReference>
<dbReference type="OrthoDB" id="446173at2759"/>
<dbReference type="PROSITE" id="PS50092">
    <property type="entry name" value="TSP1"/>
    <property type="match status" value="3"/>
</dbReference>
<accession>A0A813W8U4</accession>
<feature type="signal peptide" evidence="3">
    <location>
        <begin position="1"/>
        <end position="23"/>
    </location>
</feature>
<dbReference type="Proteomes" id="UP000663832">
    <property type="component" value="Unassembled WGS sequence"/>
</dbReference>
<dbReference type="InterPro" id="IPR052065">
    <property type="entry name" value="Compl_asym_regulator"/>
</dbReference>
<dbReference type="PROSITE" id="PS50948">
    <property type="entry name" value="PAN"/>
    <property type="match status" value="1"/>
</dbReference>
<dbReference type="SMART" id="SM00209">
    <property type="entry name" value="TSP1"/>
    <property type="match status" value="3"/>
</dbReference>
<sequence>MWLILFYFNILLLLFPTLTNTNGQNLIKFDAETLNKLRLTSSNLLKSISYIDFELLNEYQCAIECVKDQSICTGYAYNATNKICSLYEDSTKTVSSDIIKLREEIKPNVCDKVKCKPGAICVDYDSNGKKVPSCVCLNGQSTPDDCDKIENNVWTDYNDWSPCSVTCGEGYQFRKRECLSSNDKTRKISTDNCIGRNIETKPCDITTCPVYGTWTQWTPCSTFCGIGLKQRNRSCIPPGSNCGNYTHEQRACGEANCQRVAGIKQTEPENYPLKGYLAIREGDILCVPQNSSVMAKHMADLVCKSIGLSRGAQYAFLNPIRFNSTCYPGILCDGTEKDFYDCKYDRKLGLSDISELFAVVARCIVDGGFSSWSDWTQCTKTCGTGQTFRSRTCTNPSPSIPEPETMNDDLSSLAGKNCTGDFQQVKTCNDQPC</sequence>
<dbReference type="Pfam" id="PF00024">
    <property type="entry name" value="PAN_1"/>
    <property type="match status" value="1"/>
</dbReference>
<evidence type="ECO:0000259" key="4">
    <source>
        <dbReference type="PROSITE" id="PS50948"/>
    </source>
</evidence>
<evidence type="ECO:0000256" key="1">
    <source>
        <dbReference type="ARBA" id="ARBA00022737"/>
    </source>
</evidence>
<dbReference type="InterPro" id="IPR000884">
    <property type="entry name" value="TSP1_rpt"/>
</dbReference>
<dbReference type="PANTHER" id="PTHR22906:SF21">
    <property type="entry name" value="SEMA DOMAIN-CONTAINING PROTEIN"/>
    <property type="match status" value="1"/>
</dbReference>
<name>A0A813W8U4_9BILA</name>
<evidence type="ECO:0000313" key="8">
    <source>
        <dbReference type="Proteomes" id="UP000663832"/>
    </source>
</evidence>
<dbReference type="AlphaFoldDB" id="A0A813W8U4"/>
<keyword evidence="1" id="KW-0677">Repeat</keyword>
<dbReference type="EMBL" id="CAJNOI010000051">
    <property type="protein sequence ID" value="CAF0946184.1"/>
    <property type="molecule type" value="Genomic_DNA"/>
</dbReference>
<evidence type="ECO:0000256" key="2">
    <source>
        <dbReference type="ARBA" id="ARBA00023157"/>
    </source>
</evidence>
<evidence type="ECO:0000313" key="6">
    <source>
        <dbReference type="EMBL" id="CAF0854348.1"/>
    </source>
</evidence>
<keyword evidence="2" id="KW-1015">Disulfide bond</keyword>